<dbReference type="EMBL" id="PXYK01000007">
    <property type="protein sequence ID" value="PSJ61800.1"/>
    <property type="molecule type" value="Genomic_DNA"/>
</dbReference>
<protein>
    <submittedName>
        <fullName evidence="8">Aldo/keto reductase</fullName>
    </submittedName>
</protein>
<dbReference type="PROSITE" id="PS00062">
    <property type="entry name" value="ALDOKETO_REDUCTASE_2"/>
    <property type="match status" value="1"/>
</dbReference>
<dbReference type="RefSeq" id="WP_106771909.1">
    <property type="nucleotide sequence ID" value="NZ_PXYK01000007.1"/>
</dbReference>
<proteinExistence type="inferred from homology"/>
<evidence type="ECO:0000256" key="5">
    <source>
        <dbReference type="PIRSR" id="PIRSR000097-2"/>
    </source>
</evidence>
<dbReference type="PANTHER" id="PTHR43827:SF3">
    <property type="entry name" value="NADP-DEPENDENT OXIDOREDUCTASE DOMAIN-CONTAINING PROTEIN"/>
    <property type="match status" value="1"/>
</dbReference>
<accession>A0A2P7SH52</accession>
<dbReference type="GO" id="GO:1990002">
    <property type="term" value="F:methylglyoxal reductase (NADPH) (acetol producing) activity"/>
    <property type="evidence" value="ECO:0007669"/>
    <property type="project" value="TreeGrafter"/>
</dbReference>
<dbReference type="InterPro" id="IPR018170">
    <property type="entry name" value="Aldo/ket_reductase_CS"/>
</dbReference>
<feature type="binding site" evidence="5">
    <location>
        <position position="105"/>
    </location>
    <ligand>
        <name>substrate</name>
    </ligand>
</feature>
<dbReference type="InterPro" id="IPR020471">
    <property type="entry name" value="AKR"/>
</dbReference>
<evidence type="ECO:0000259" key="7">
    <source>
        <dbReference type="Pfam" id="PF00248"/>
    </source>
</evidence>
<comment type="caution">
    <text evidence="8">The sequence shown here is derived from an EMBL/GenBank/DDBJ whole genome shotgun (WGS) entry which is preliminary data.</text>
</comment>
<keyword evidence="2" id="KW-0521">NADP</keyword>
<evidence type="ECO:0000256" key="1">
    <source>
        <dbReference type="ARBA" id="ARBA00007905"/>
    </source>
</evidence>
<dbReference type="InterPro" id="IPR036812">
    <property type="entry name" value="NAD(P)_OxRdtase_dom_sf"/>
</dbReference>
<evidence type="ECO:0000256" key="4">
    <source>
        <dbReference type="PIRSR" id="PIRSR000097-1"/>
    </source>
</evidence>
<comment type="similarity">
    <text evidence="1">Belongs to the aldo/keto reductase family.</text>
</comment>
<dbReference type="OrthoDB" id="9804790at2"/>
<dbReference type="PRINTS" id="PR00069">
    <property type="entry name" value="ALDKETRDTASE"/>
</dbReference>
<dbReference type="SUPFAM" id="SSF51430">
    <property type="entry name" value="NAD(P)-linked oxidoreductase"/>
    <property type="match status" value="1"/>
</dbReference>
<evidence type="ECO:0000256" key="2">
    <source>
        <dbReference type="ARBA" id="ARBA00022857"/>
    </source>
</evidence>
<dbReference type="Gene3D" id="3.20.20.100">
    <property type="entry name" value="NADP-dependent oxidoreductase domain"/>
    <property type="match status" value="1"/>
</dbReference>
<name>A0A2P7SH52_9HYPH</name>
<evidence type="ECO:0000256" key="6">
    <source>
        <dbReference type="PIRSR" id="PIRSR000097-3"/>
    </source>
</evidence>
<dbReference type="InterPro" id="IPR023210">
    <property type="entry name" value="NADP_OxRdtase_dom"/>
</dbReference>
<dbReference type="PROSITE" id="PS00798">
    <property type="entry name" value="ALDOKETO_REDUCTASE_1"/>
    <property type="match status" value="1"/>
</dbReference>
<keyword evidence="9" id="KW-1185">Reference proteome</keyword>
<evidence type="ECO:0000313" key="8">
    <source>
        <dbReference type="EMBL" id="PSJ61800.1"/>
    </source>
</evidence>
<dbReference type="Pfam" id="PF00248">
    <property type="entry name" value="Aldo_ket_red"/>
    <property type="match status" value="1"/>
</dbReference>
<feature type="site" description="Lowers pKa of active site Tyr" evidence="6">
    <location>
        <position position="72"/>
    </location>
</feature>
<feature type="active site" description="Proton donor" evidence="4">
    <location>
        <position position="47"/>
    </location>
</feature>
<dbReference type="AlphaFoldDB" id="A0A2P7SH52"/>
<evidence type="ECO:0000256" key="3">
    <source>
        <dbReference type="ARBA" id="ARBA00023002"/>
    </source>
</evidence>
<dbReference type="GO" id="GO:0051596">
    <property type="term" value="P:methylglyoxal catabolic process"/>
    <property type="evidence" value="ECO:0007669"/>
    <property type="project" value="TreeGrafter"/>
</dbReference>
<dbReference type="PIRSF" id="PIRSF000097">
    <property type="entry name" value="AKR"/>
    <property type="match status" value="1"/>
</dbReference>
<dbReference type="PANTHER" id="PTHR43827">
    <property type="entry name" value="2,5-DIKETO-D-GLUCONIC ACID REDUCTASE"/>
    <property type="match status" value="1"/>
</dbReference>
<keyword evidence="3" id="KW-0560">Oxidoreductase</keyword>
<reference evidence="8 9" key="1">
    <citation type="submission" date="2018-03" db="EMBL/GenBank/DDBJ databases">
        <title>The draft genome of Mesorhizobium sp. 6GN-30.</title>
        <authorList>
            <person name="Liu L."/>
            <person name="Li L."/>
            <person name="Wang T."/>
            <person name="Zhang X."/>
            <person name="Liang L."/>
        </authorList>
    </citation>
    <scope>NUCLEOTIDE SEQUENCE [LARGE SCALE GENOMIC DNA]</scope>
    <source>
        <strain evidence="8 9">6GN30</strain>
    </source>
</reference>
<sequence length="277" mass="29876">MHVVNANGAAIPALGLGTWTLRGDACADLVASALALGYRHVDTAARYDNEADVGRGLAASDIGRDAVFVTTKVWYTDIAAGKLERAAEASLRRLGLHHVDLLLIHWPNPTIPLKETIGALNAARRGGLTRHVGVSNFPPRLLAEAVALSEAPLVCDQVEYHPYLDQSKLVAACRAADMALVSYCPLFRDGGLFSEPAVRAAAEHHGKTPGQVILRWHVQQAGVVAIPRTTRKERLAENIAVFDFALSEPEMEAITTLTQAGRRLCDHDEFPIDWAAG</sequence>
<gene>
    <name evidence="8" type="ORF">C7I84_09375</name>
</gene>
<feature type="domain" description="NADP-dependent oxidoreductase" evidence="7">
    <location>
        <begin position="14"/>
        <end position="257"/>
    </location>
</feature>
<dbReference type="Proteomes" id="UP000241229">
    <property type="component" value="Unassembled WGS sequence"/>
</dbReference>
<evidence type="ECO:0000313" key="9">
    <source>
        <dbReference type="Proteomes" id="UP000241229"/>
    </source>
</evidence>
<organism evidence="8 9">
    <name type="scientific">Kumtagia ephedrae</name>
    <dbReference type="NCBI Taxonomy" id="2116701"/>
    <lineage>
        <taxon>Bacteria</taxon>
        <taxon>Pseudomonadati</taxon>
        <taxon>Pseudomonadota</taxon>
        <taxon>Alphaproteobacteria</taxon>
        <taxon>Hyphomicrobiales</taxon>
        <taxon>Phyllobacteriaceae</taxon>
        <taxon>Kumtagia</taxon>
    </lineage>
</organism>